<dbReference type="GO" id="GO:0051536">
    <property type="term" value="F:iron-sulfur cluster binding"/>
    <property type="evidence" value="ECO:0007669"/>
    <property type="project" value="UniProtKB-KW"/>
</dbReference>
<dbReference type="AlphaFoldDB" id="A0A6V8MDI9"/>
<dbReference type="Pfam" id="PF07731">
    <property type="entry name" value="Cu-oxidase_2"/>
    <property type="match status" value="1"/>
</dbReference>
<dbReference type="GO" id="GO:0005507">
    <property type="term" value="F:copper ion binding"/>
    <property type="evidence" value="ECO:0007669"/>
    <property type="project" value="InterPro"/>
</dbReference>
<dbReference type="CDD" id="cd13844">
    <property type="entry name" value="CuRO_1_BOD_CotA_like"/>
    <property type="match status" value="1"/>
</dbReference>
<keyword evidence="1" id="KW-0408">Iron</keyword>
<feature type="domain" description="Plastocyanin-like" evidence="2">
    <location>
        <begin position="643"/>
        <end position="724"/>
    </location>
</feature>
<keyword evidence="1" id="KW-0411">Iron-sulfur</keyword>
<dbReference type="RefSeq" id="WP_183352722.1">
    <property type="nucleotide sequence ID" value="NZ_BLXX01000001.1"/>
</dbReference>
<dbReference type="InterPro" id="IPR006311">
    <property type="entry name" value="TAT_signal"/>
</dbReference>
<dbReference type="Gene3D" id="2.60.40.420">
    <property type="entry name" value="Cupredoxins - blue copper proteins"/>
    <property type="match status" value="3"/>
</dbReference>
<dbReference type="GO" id="GO:0016491">
    <property type="term" value="F:oxidoreductase activity"/>
    <property type="evidence" value="ECO:0007669"/>
    <property type="project" value="InterPro"/>
</dbReference>
<dbReference type="PANTHER" id="PTHR48267:SF1">
    <property type="entry name" value="BILIRUBIN OXIDASE"/>
    <property type="match status" value="1"/>
</dbReference>
<dbReference type="InterPro" id="IPR008972">
    <property type="entry name" value="Cupredoxin"/>
</dbReference>
<dbReference type="SUPFAM" id="SSF49503">
    <property type="entry name" value="Cupredoxins"/>
    <property type="match status" value="3"/>
</dbReference>
<keyword evidence="1" id="KW-0479">Metal-binding</keyword>
<organism evidence="3 4">
    <name type="scientific">Geomonas silvestris</name>
    <dbReference type="NCBI Taxonomy" id="2740184"/>
    <lineage>
        <taxon>Bacteria</taxon>
        <taxon>Pseudomonadati</taxon>
        <taxon>Thermodesulfobacteriota</taxon>
        <taxon>Desulfuromonadia</taxon>
        <taxon>Geobacterales</taxon>
        <taxon>Geobacteraceae</taxon>
        <taxon>Geomonas</taxon>
    </lineage>
</organism>
<dbReference type="InterPro" id="IPR011706">
    <property type="entry name" value="Cu-oxidase_C"/>
</dbReference>
<dbReference type="CDD" id="cd13891">
    <property type="entry name" value="CuRO_3_CotA_like"/>
    <property type="match status" value="1"/>
</dbReference>
<accession>A0A6V8MDI9</accession>
<dbReference type="PROSITE" id="PS51318">
    <property type="entry name" value="TAT"/>
    <property type="match status" value="1"/>
</dbReference>
<reference evidence="4" key="1">
    <citation type="submission" date="2020-06" db="EMBL/GenBank/DDBJ databases">
        <title>Draft genomic sequence of Geomonas sp. Red330.</title>
        <authorList>
            <person name="Itoh H."/>
            <person name="Zhenxing X."/>
            <person name="Ushijima N."/>
            <person name="Masuda Y."/>
            <person name="Shiratori Y."/>
            <person name="Senoo K."/>
        </authorList>
    </citation>
    <scope>NUCLEOTIDE SEQUENCE [LARGE SCALE GENOMIC DNA]</scope>
    <source>
        <strain evidence="4">Red330</strain>
    </source>
</reference>
<keyword evidence="4" id="KW-1185">Reference proteome</keyword>
<dbReference type="EMBL" id="BLXX01000001">
    <property type="protein sequence ID" value="GFO57863.1"/>
    <property type="molecule type" value="Genomic_DNA"/>
</dbReference>
<comment type="caution">
    <text evidence="3">The sequence shown here is derived from an EMBL/GenBank/DDBJ whole genome shotgun (WGS) entry which is preliminary data.</text>
</comment>
<dbReference type="InterPro" id="IPR045087">
    <property type="entry name" value="Cu-oxidase_fam"/>
</dbReference>
<dbReference type="Proteomes" id="UP000556026">
    <property type="component" value="Unassembled WGS sequence"/>
</dbReference>
<gene>
    <name evidence="3" type="ORF">GMST_01880</name>
</gene>
<evidence type="ECO:0000313" key="3">
    <source>
        <dbReference type="EMBL" id="GFO57863.1"/>
    </source>
</evidence>
<evidence type="ECO:0000313" key="4">
    <source>
        <dbReference type="Proteomes" id="UP000556026"/>
    </source>
</evidence>
<protein>
    <recommendedName>
        <fullName evidence="2">Plastocyanin-like domain-containing protein</fullName>
    </recommendedName>
</protein>
<name>A0A6V8MDI9_9BACT</name>
<proteinExistence type="predicted"/>
<evidence type="ECO:0000259" key="2">
    <source>
        <dbReference type="Pfam" id="PF07731"/>
    </source>
</evidence>
<evidence type="ECO:0000256" key="1">
    <source>
        <dbReference type="ARBA" id="ARBA00023014"/>
    </source>
</evidence>
<dbReference type="PANTHER" id="PTHR48267">
    <property type="entry name" value="CUPREDOXIN SUPERFAMILY PROTEIN"/>
    <property type="match status" value="1"/>
</dbReference>
<sequence>MIKEMSRRRFLQITALAAGGTLLPLRWIGSTQAQAFAQSLPLLKKDATPFRGLAFSGPVLGSIPQSAFYANDPNGIPVLSGTPDPYFANTMKYDITLEEFQDQLHPKMGPTTLWGYRDSNNPAARKHLGGIIIAARGTASRLRFTNNLPAQHIIPVDTTIPGANQAQNRTATHLHGGFIPWVSDGGPFDWFTPSGTSALRGTGAAGLGFQNGQGGFLDALTGNTMQPGQADYYYTNDQSTRLMWYHDHAWGITRINAYAGVATGYLCLDLAQEAPFAAGPVLDLVTGSTGNANGPKFGQLPQLTELIPLVFQDKIFVNAGTTATDPTWTSAAPTKSWADGSLWYAHVYDPKLYRLKNGRGFLAPPNPSCVPEFFGDTMLCNGTVAPVVPVQARRFRFMMLNACNARFLNLNLLQVNPGCEVATNPKSGLPSGQFDYLNNVAVATLPVPGPKIIQIGTEGGYLPQPVVFPATPPTAATGNIVPFNPATFAGNLVLGCAERADCIIDFSGYPVGSEFVFYSDSPGPYPVGAPTNDYYAGNGATPAAVAGSTVDTRNVLRFRIVAAGAADPQPPAASVQLPPMDPPPLAAGTGGVTPLSVPAGAVVRNLTLNEDFDLYGRLRQMLGTTAMGLVNKQFGMEYLAPATEVIAQGSTEVWRIFNTTADTHPIHFHLQNCQVVSRQPFKLISGTFTPTGAPRGPEPNELGWKETVRMNPGEVTTVIFKWDMAAVPFDVPFSDRPMGSAAAPIIAQANEFVWHCHILEHEEHDMMRPLVITGKNPQRPNVVPTGGTVPKAVQLFSVTLPAGSAGFTVTPGAGAPAPIGYSANSFSVDFSAAAGTFSYTVTDTTTGLTSSVTITA</sequence>